<comment type="similarity">
    <text evidence="2">Belongs to the outer membrane factor (OMF) (TC 1.B.17) family.</text>
</comment>
<dbReference type="EMBL" id="JAZDQT010000003">
    <property type="protein sequence ID" value="MEE1947012.1"/>
    <property type="molecule type" value="Genomic_DNA"/>
</dbReference>
<dbReference type="PANTHER" id="PTHR30026">
    <property type="entry name" value="OUTER MEMBRANE PROTEIN TOLC"/>
    <property type="match status" value="1"/>
</dbReference>
<evidence type="ECO:0000256" key="1">
    <source>
        <dbReference type="ARBA" id="ARBA00004442"/>
    </source>
</evidence>
<dbReference type="SUPFAM" id="SSF56954">
    <property type="entry name" value="Outer membrane efflux proteins (OEP)"/>
    <property type="match status" value="1"/>
</dbReference>
<evidence type="ECO:0000256" key="5">
    <source>
        <dbReference type="ARBA" id="ARBA00022692"/>
    </source>
</evidence>
<keyword evidence="10" id="KW-1185">Reference proteome</keyword>
<keyword evidence="5" id="KW-0812">Transmembrane</keyword>
<comment type="subcellular location">
    <subcellularLocation>
        <location evidence="1">Cell outer membrane</location>
    </subcellularLocation>
</comment>
<dbReference type="InterPro" id="IPR003423">
    <property type="entry name" value="OMP_efflux"/>
</dbReference>
<dbReference type="Gene3D" id="1.20.1600.10">
    <property type="entry name" value="Outer membrane efflux proteins (OEP)"/>
    <property type="match status" value="1"/>
</dbReference>
<comment type="caution">
    <text evidence="9">The sequence shown here is derived from an EMBL/GenBank/DDBJ whole genome shotgun (WGS) entry which is preliminary data.</text>
</comment>
<evidence type="ECO:0000313" key="10">
    <source>
        <dbReference type="Proteomes" id="UP001336835"/>
    </source>
</evidence>
<evidence type="ECO:0000256" key="3">
    <source>
        <dbReference type="ARBA" id="ARBA00022448"/>
    </source>
</evidence>
<evidence type="ECO:0000256" key="4">
    <source>
        <dbReference type="ARBA" id="ARBA00022452"/>
    </source>
</evidence>
<evidence type="ECO:0000256" key="2">
    <source>
        <dbReference type="ARBA" id="ARBA00007613"/>
    </source>
</evidence>
<accession>A0ABU7IC19</accession>
<keyword evidence="7" id="KW-0998">Cell outer membrane</keyword>
<gene>
    <name evidence="9" type="ORF">VRU48_17945</name>
</gene>
<keyword evidence="8" id="KW-0732">Signal</keyword>
<dbReference type="PANTHER" id="PTHR30026:SF20">
    <property type="entry name" value="OUTER MEMBRANE PROTEIN TOLC"/>
    <property type="match status" value="1"/>
</dbReference>
<feature type="chain" id="PRO_5045569189" evidence="8">
    <location>
        <begin position="19"/>
        <end position="486"/>
    </location>
</feature>
<evidence type="ECO:0000256" key="6">
    <source>
        <dbReference type="ARBA" id="ARBA00023136"/>
    </source>
</evidence>
<reference evidence="9 10" key="1">
    <citation type="submission" date="2024-01" db="EMBL/GenBank/DDBJ databases">
        <title>Pedobacter sp. nov., isolated from fresh soil.</title>
        <authorList>
            <person name="Le N.T.T."/>
        </authorList>
    </citation>
    <scope>NUCLEOTIDE SEQUENCE [LARGE SCALE GENOMIC DNA]</scope>
    <source>
        <strain evidence="9 10">KR3-3</strain>
    </source>
</reference>
<organism evidence="9 10">
    <name type="scientific">Pedobacter albus</name>
    <dbReference type="NCBI Taxonomy" id="3113905"/>
    <lineage>
        <taxon>Bacteria</taxon>
        <taxon>Pseudomonadati</taxon>
        <taxon>Bacteroidota</taxon>
        <taxon>Sphingobacteriia</taxon>
        <taxon>Sphingobacteriales</taxon>
        <taxon>Sphingobacteriaceae</taxon>
        <taxon>Pedobacter</taxon>
    </lineage>
</organism>
<evidence type="ECO:0000256" key="8">
    <source>
        <dbReference type="SAM" id="SignalP"/>
    </source>
</evidence>
<sequence>MMKTLLLALFLAAGFSAAAFTGPDTLRLSLPQVVEMAKNNSIAAKQAITVKETKYWEWRTFKSNYQPQLALEGILPGYNKSYTQVLQPNGTILFQPVHNDNSSLTMNFKQSIAATGGTIYGTTQLQRFADFDRHNVLYNGIPYGLGYTQPLLQFNSLKWDKKIEPLKFNESKQAYIEAQEKISITVTEYFFDLLLAQVNLSIAETNLENTQRILTIANTKFELGKIAKNEILQLQLEQLNAQKAVGTAKRDMEIATLNLRSYIGIEGEDRIVLDMPTAVKQMTVATEKVLEEAFANRSDAIAFVRRIAEAKRDVAKAKGENGLTATLRANLGFSNAANNAFDVYRSPKSQQSVQLQLSVPILDWGRSKSRSKTAEANEKFTTYAVEQDKQTFKQQIVTQVTLFNMMKEQLQLTSEAEKIAAEKYKIASERYVLGNLSITDLSIAFQENDRAKRDYVSSLKDFWGAYYQLRYLSLYDFEKNQKITYE</sequence>
<dbReference type="RefSeq" id="WP_330109299.1">
    <property type="nucleotide sequence ID" value="NZ_JAZDQT010000003.1"/>
</dbReference>
<keyword evidence="3" id="KW-0813">Transport</keyword>
<keyword evidence="4" id="KW-1134">Transmembrane beta strand</keyword>
<evidence type="ECO:0000256" key="7">
    <source>
        <dbReference type="ARBA" id="ARBA00023237"/>
    </source>
</evidence>
<dbReference type="Pfam" id="PF02321">
    <property type="entry name" value="OEP"/>
    <property type="match status" value="2"/>
</dbReference>
<evidence type="ECO:0000313" key="9">
    <source>
        <dbReference type="EMBL" id="MEE1947012.1"/>
    </source>
</evidence>
<protein>
    <submittedName>
        <fullName evidence="9">TolC family protein</fullName>
    </submittedName>
</protein>
<keyword evidence="6" id="KW-0472">Membrane</keyword>
<dbReference type="InterPro" id="IPR051906">
    <property type="entry name" value="TolC-like"/>
</dbReference>
<feature type="signal peptide" evidence="8">
    <location>
        <begin position="1"/>
        <end position="18"/>
    </location>
</feature>
<dbReference type="Proteomes" id="UP001336835">
    <property type="component" value="Unassembled WGS sequence"/>
</dbReference>
<name>A0ABU7IC19_9SPHI</name>
<proteinExistence type="inferred from homology"/>